<comment type="caution">
    <text evidence="2">The sequence shown here is derived from an EMBL/GenBank/DDBJ whole genome shotgun (WGS) entry which is preliminary data.</text>
</comment>
<dbReference type="Proteomes" id="UP000266693">
    <property type="component" value="Unassembled WGS sequence"/>
</dbReference>
<dbReference type="Pfam" id="PF03929">
    <property type="entry name" value="PepSY_TM"/>
    <property type="match status" value="1"/>
</dbReference>
<evidence type="ECO:0000313" key="3">
    <source>
        <dbReference type="Proteomes" id="UP000266693"/>
    </source>
</evidence>
<keyword evidence="1" id="KW-0812">Transmembrane</keyword>
<dbReference type="OrthoDB" id="9791166at2"/>
<feature type="transmembrane region" description="Helical" evidence="1">
    <location>
        <begin position="148"/>
        <end position="168"/>
    </location>
</feature>
<accession>A0A396S628</accession>
<organism evidence="2 3">
    <name type="scientific">Sphingomonas gilva</name>
    <dbReference type="NCBI Taxonomy" id="2305907"/>
    <lineage>
        <taxon>Bacteria</taxon>
        <taxon>Pseudomonadati</taxon>
        <taxon>Pseudomonadota</taxon>
        <taxon>Alphaproteobacteria</taxon>
        <taxon>Sphingomonadales</taxon>
        <taxon>Sphingomonadaceae</taxon>
        <taxon>Sphingomonas</taxon>
    </lineage>
</organism>
<dbReference type="AlphaFoldDB" id="A0A396S628"/>
<feature type="transmembrane region" description="Helical" evidence="1">
    <location>
        <begin position="189"/>
        <end position="212"/>
    </location>
</feature>
<feature type="transmembrane region" description="Helical" evidence="1">
    <location>
        <begin position="18"/>
        <end position="39"/>
    </location>
</feature>
<feature type="transmembrane region" description="Helical" evidence="1">
    <location>
        <begin position="331"/>
        <end position="356"/>
    </location>
</feature>
<name>A0A396S628_9SPHN</name>
<protein>
    <submittedName>
        <fullName evidence="2">PepSY domain-containing protein</fullName>
    </submittedName>
</protein>
<evidence type="ECO:0000256" key="1">
    <source>
        <dbReference type="SAM" id="Phobius"/>
    </source>
</evidence>
<dbReference type="PANTHER" id="PTHR34219">
    <property type="entry name" value="IRON-REGULATED INNER MEMBRANE PROTEIN-RELATED"/>
    <property type="match status" value="1"/>
</dbReference>
<proteinExistence type="predicted"/>
<keyword evidence="3" id="KW-1185">Reference proteome</keyword>
<dbReference type="EMBL" id="QWLV01000001">
    <property type="protein sequence ID" value="RHW18865.1"/>
    <property type="molecule type" value="Genomic_DNA"/>
</dbReference>
<sequence length="377" mass="40840">MAVTKIGLRDAWFQLHKWIGLILAIAIIPISITGAALVWHDALDDWLNPARVVEGSATLPAAAYVSAAANALAPGERLMSLRIPEEGAVVASAARAPQEGGGRPVRTNIWIDPATARVLDRAGSNEGAVRVMHVLHGSLYIPGWGRPIVGWVGVAMLLSSITGLWLWWPTVGSWVKGLRWRRHNNLDTNLHHLMGFWIAIPLFVLSLTGVWISFPSAFAVFNGAQAQAPREAGPSRQQRMRAQPLAAPATSLDAALSAATAAAPGTVSQIAWPTDVEPDWKISVRPAKGRPAQVGIADATGAASIAPPEPREGETTARLMRRIHDGTDMGIVWQMIIFLGGLLPAILSITGLIMWWRARSWKTRLKQRRARRLQPAE</sequence>
<dbReference type="InterPro" id="IPR005625">
    <property type="entry name" value="PepSY-ass_TM"/>
</dbReference>
<gene>
    <name evidence="2" type="ORF">D1610_01590</name>
</gene>
<evidence type="ECO:0000313" key="2">
    <source>
        <dbReference type="EMBL" id="RHW18865.1"/>
    </source>
</evidence>
<dbReference type="PANTHER" id="PTHR34219:SF3">
    <property type="entry name" value="BLL7967 PROTEIN"/>
    <property type="match status" value="1"/>
</dbReference>
<keyword evidence="1" id="KW-1133">Transmembrane helix</keyword>
<reference evidence="2 3" key="1">
    <citation type="submission" date="2018-08" db="EMBL/GenBank/DDBJ databases">
        <title>The multiple taxonomic identification of Sphingomonas gilva.</title>
        <authorList>
            <person name="Zhu D."/>
            <person name="Zheng S."/>
        </authorList>
    </citation>
    <scope>NUCLEOTIDE SEQUENCE [LARGE SCALE GENOMIC DNA]</scope>
    <source>
        <strain evidence="2 3">ZDH117</strain>
    </source>
</reference>
<dbReference type="RefSeq" id="WP_118862372.1">
    <property type="nucleotide sequence ID" value="NZ_QWLV01000001.1"/>
</dbReference>
<keyword evidence="1" id="KW-0472">Membrane</keyword>